<dbReference type="AlphaFoldDB" id="A0A8H7XZL1"/>
<comment type="caution">
    <text evidence="1">The sequence shown here is derived from an EMBL/GenBank/DDBJ whole genome shotgun (WGS) entry which is preliminary data.</text>
</comment>
<protein>
    <submittedName>
        <fullName evidence="1">Uncharacterized protein</fullName>
    </submittedName>
</protein>
<gene>
    <name evidence="1" type="ORF">JR316_006927</name>
</gene>
<reference evidence="1" key="1">
    <citation type="submission" date="2021-02" db="EMBL/GenBank/DDBJ databases">
        <title>Psilocybe cubensis genome.</title>
        <authorList>
            <person name="Mckernan K.J."/>
            <person name="Crawford S."/>
            <person name="Trippe A."/>
            <person name="Kane L.T."/>
            <person name="Mclaughlin S."/>
        </authorList>
    </citation>
    <scope>NUCLEOTIDE SEQUENCE [LARGE SCALE GENOMIC DNA]</scope>
    <source>
        <strain evidence="1">MGC-MH-2018</strain>
    </source>
</reference>
<accession>A0A8H7XZL1</accession>
<sequence>MENDEMEFELPNTSYDAESYGTLFTDPIVAGIDKKFDHATSRLDTGVAPQVRGHNVRTEWRRQQKEYAKFLQEALEERFEQENIQKEMSVKRTAPLST</sequence>
<evidence type="ECO:0000313" key="1">
    <source>
        <dbReference type="EMBL" id="KAG5168329.1"/>
    </source>
</evidence>
<dbReference type="EMBL" id="JAFIQS010000006">
    <property type="protein sequence ID" value="KAG5168329.1"/>
    <property type="molecule type" value="Genomic_DNA"/>
</dbReference>
<organism evidence="1">
    <name type="scientific">Psilocybe cubensis</name>
    <name type="common">Psychedelic mushroom</name>
    <name type="synonym">Stropharia cubensis</name>
    <dbReference type="NCBI Taxonomy" id="181762"/>
    <lineage>
        <taxon>Eukaryota</taxon>
        <taxon>Fungi</taxon>
        <taxon>Dikarya</taxon>
        <taxon>Basidiomycota</taxon>
        <taxon>Agaricomycotina</taxon>
        <taxon>Agaricomycetes</taxon>
        <taxon>Agaricomycetidae</taxon>
        <taxon>Agaricales</taxon>
        <taxon>Agaricineae</taxon>
        <taxon>Strophariaceae</taxon>
        <taxon>Psilocybe</taxon>
    </lineage>
</organism>
<proteinExistence type="predicted"/>
<name>A0A8H7XZL1_PSICU</name>